<protein>
    <submittedName>
        <fullName evidence="1">Uncharacterized protein</fullName>
    </submittedName>
</protein>
<dbReference type="Proteomes" id="UP001162501">
    <property type="component" value="Chromosome 11"/>
</dbReference>
<reference evidence="1" key="2">
    <citation type="submission" date="2025-03" db="EMBL/GenBank/DDBJ databases">
        <authorList>
            <consortium name="ELIXIR-Norway"/>
            <consortium name="Elixir Norway"/>
        </authorList>
    </citation>
    <scope>NUCLEOTIDE SEQUENCE</scope>
</reference>
<organism evidence="1 2">
    <name type="scientific">Rangifer tarandus platyrhynchus</name>
    <name type="common">Svalbard reindeer</name>
    <dbReference type="NCBI Taxonomy" id="3082113"/>
    <lineage>
        <taxon>Eukaryota</taxon>
        <taxon>Metazoa</taxon>
        <taxon>Chordata</taxon>
        <taxon>Craniata</taxon>
        <taxon>Vertebrata</taxon>
        <taxon>Euteleostomi</taxon>
        <taxon>Mammalia</taxon>
        <taxon>Eutheria</taxon>
        <taxon>Laurasiatheria</taxon>
        <taxon>Artiodactyla</taxon>
        <taxon>Ruminantia</taxon>
        <taxon>Pecora</taxon>
        <taxon>Cervidae</taxon>
        <taxon>Odocoileinae</taxon>
        <taxon>Rangifer</taxon>
    </lineage>
</organism>
<name>A0AC59Y8J4_RANTA</name>
<reference evidence="1" key="1">
    <citation type="submission" date="2023-05" db="EMBL/GenBank/DDBJ databases">
        <authorList>
            <consortium name="ELIXIR-Norway"/>
        </authorList>
    </citation>
    <scope>NUCLEOTIDE SEQUENCE</scope>
</reference>
<proteinExistence type="predicted"/>
<evidence type="ECO:0000313" key="2">
    <source>
        <dbReference type="Proteomes" id="UP001162501"/>
    </source>
</evidence>
<sequence>MCLYIHTTSFLSILFVDGHSDCLRVLATVNSAAVNIWGYMYLLKLTILSRYMASCGIAGSYGSCIFSFLRNLHTVLHSSCTVPSSPHPLQVWRLFVDFLMMAIWTSVRWYLIAVLISTLLGWLEDQTG</sequence>
<gene>
    <name evidence="1" type="ORF">MRATA1EN22A_LOCUS3067</name>
</gene>
<dbReference type="EMBL" id="OX596095">
    <property type="protein sequence ID" value="CAM9478055.1"/>
    <property type="molecule type" value="Genomic_DNA"/>
</dbReference>
<accession>A0AC59Y8J4</accession>
<evidence type="ECO:0000313" key="1">
    <source>
        <dbReference type="EMBL" id="CAM9478055.1"/>
    </source>
</evidence>